<feature type="compositionally biased region" description="Basic and acidic residues" evidence="8">
    <location>
        <begin position="574"/>
        <end position="586"/>
    </location>
</feature>
<dbReference type="PANTHER" id="PTHR45759">
    <property type="entry name" value="NUCLEOLAR GTP-BINDING PROTEIN 1"/>
    <property type="match status" value="1"/>
</dbReference>
<dbReference type="CDD" id="cd01897">
    <property type="entry name" value="NOG"/>
    <property type="match status" value="1"/>
</dbReference>
<dbReference type="FunFam" id="3.40.50.300:FF:000496">
    <property type="entry name" value="Nucleolar GTP-binding protein 1"/>
    <property type="match status" value="1"/>
</dbReference>
<evidence type="ECO:0000259" key="9">
    <source>
        <dbReference type="PROSITE" id="PS51710"/>
    </source>
</evidence>
<dbReference type="InterPro" id="IPR024926">
    <property type="entry name" value="NOG1"/>
</dbReference>
<feature type="region of interest" description="Disordered" evidence="8">
    <location>
        <begin position="492"/>
        <end position="635"/>
    </location>
</feature>
<feature type="compositionally biased region" description="Basic and acidic residues" evidence="8">
    <location>
        <begin position="606"/>
        <end position="619"/>
    </location>
</feature>
<dbReference type="Gene3D" id="1.20.120.1190">
    <property type="match status" value="1"/>
</dbReference>
<evidence type="ECO:0000256" key="3">
    <source>
        <dbReference type="ARBA" id="ARBA00022741"/>
    </source>
</evidence>
<keyword evidence="2 7" id="KW-0690">Ribosome biogenesis</keyword>
<keyword evidence="5 7" id="KW-0539">Nucleus</keyword>
<name>A0AAJ7LX27_LATCA</name>
<dbReference type="Pfam" id="PF17835">
    <property type="entry name" value="NOG1_N"/>
    <property type="match status" value="1"/>
</dbReference>
<dbReference type="GO" id="GO:0042254">
    <property type="term" value="P:ribosome biogenesis"/>
    <property type="evidence" value="ECO:0007669"/>
    <property type="project" value="UniProtKB-KW"/>
</dbReference>
<dbReference type="FunFam" id="1.20.120.1190:FF:000001">
    <property type="entry name" value="Nucleolar GTP-binding protein 1"/>
    <property type="match status" value="1"/>
</dbReference>
<accession>A0AAJ7LX27</accession>
<dbReference type="KEGG" id="lcf:108884784"/>
<dbReference type="GO" id="GO:0005730">
    <property type="term" value="C:nucleolus"/>
    <property type="evidence" value="ECO:0007669"/>
    <property type="project" value="UniProtKB-SubCell"/>
</dbReference>
<evidence type="ECO:0000256" key="2">
    <source>
        <dbReference type="ARBA" id="ARBA00022517"/>
    </source>
</evidence>
<keyword evidence="4" id="KW-0342">GTP-binding</keyword>
<organism evidence="10 11">
    <name type="scientific">Lates calcarifer</name>
    <name type="common">Barramundi</name>
    <name type="synonym">Holocentrus calcarifer</name>
    <dbReference type="NCBI Taxonomy" id="8187"/>
    <lineage>
        <taxon>Eukaryota</taxon>
        <taxon>Metazoa</taxon>
        <taxon>Chordata</taxon>
        <taxon>Craniata</taxon>
        <taxon>Vertebrata</taxon>
        <taxon>Euteleostomi</taxon>
        <taxon>Actinopterygii</taxon>
        <taxon>Neopterygii</taxon>
        <taxon>Teleostei</taxon>
        <taxon>Neoteleostei</taxon>
        <taxon>Acanthomorphata</taxon>
        <taxon>Carangaria</taxon>
        <taxon>Carangaria incertae sedis</taxon>
        <taxon>Centropomidae</taxon>
        <taxon>Lates</taxon>
    </lineage>
</organism>
<dbReference type="RefSeq" id="XP_018534380.1">
    <property type="nucleotide sequence ID" value="XM_018678864.2"/>
</dbReference>
<feature type="domain" description="OBG-type G" evidence="9">
    <location>
        <begin position="169"/>
        <end position="340"/>
    </location>
</feature>
<dbReference type="PROSITE" id="PS51710">
    <property type="entry name" value="G_OBG"/>
    <property type="match status" value="1"/>
</dbReference>
<feature type="compositionally biased region" description="Basic residues" evidence="8">
    <location>
        <begin position="544"/>
        <end position="555"/>
    </location>
</feature>
<comment type="subunit">
    <text evidence="6">Associates with pre-60S ribosomal particles. Interacts with MINAS-60 (product of an alternative open reading frame of RBM10).</text>
</comment>
<dbReference type="InterPro" id="IPR012973">
    <property type="entry name" value="NOG_C"/>
</dbReference>
<dbReference type="PRINTS" id="PR00326">
    <property type="entry name" value="GTP1OBG"/>
</dbReference>
<feature type="compositionally biased region" description="Acidic residues" evidence="8">
    <location>
        <begin position="466"/>
        <end position="477"/>
    </location>
</feature>
<feature type="compositionally biased region" description="Basic and acidic residues" evidence="8">
    <location>
        <begin position="492"/>
        <end position="505"/>
    </location>
</feature>
<proteinExistence type="inferred from homology"/>
<dbReference type="InterPro" id="IPR006073">
    <property type="entry name" value="GTP-bd"/>
</dbReference>
<evidence type="ECO:0000256" key="7">
    <source>
        <dbReference type="PIRNR" id="PIRNR038919"/>
    </source>
</evidence>
<dbReference type="Pfam" id="PF06858">
    <property type="entry name" value="NOG1"/>
    <property type="match status" value="1"/>
</dbReference>
<reference evidence="11" key="1">
    <citation type="submission" date="2025-08" db="UniProtKB">
        <authorList>
            <consortium name="RefSeq"/>
        </authorList>
    </citation>
    <scope>IDENTIFICATION</scope>
    <source>
        <tissue evidence="11">Brain</tissue>
    </source>
</reference>
<evidence type="ECO:0000256" key="1">
    <source>
        <dbReference type="ARBA" id="ARBA00004604"/>
    </source>
</evidence>
<dbReference type="NCBIfam" id="TIGR00231">
    <property type="entry name" value="small_GTP"/>
    <property type="match status" value="1"/>
</dbReference>
<dbReference type="InterPro" id="IPR005225">
    <property type="entry name" value="Small_GTP-bd"/>
</dbReference>
<feature type="compositionally biased region" description="Basic residues" evidence="8">
    <location>
        <begin position="620"/>
        <end position="629"/>
    </location>
</feature>
<dbReference type="InterPro" id="IPR027417">
    <property type="entry name" value="P-loop_NTPase"/>
</dbReference>
<dbReference type="AlphaFoldDB" id="A0AAJ7LX27"/>
<gene>
    <name evidence="11" type="primary">gtpbp4</name>
</gene>
<dbReference type="InterPro" id="IPR031167">
    <property type="entry name" value="G_OBG"/>
</dbReference>
<evidence type="ECO:0000256" key="5">
    <source>
        <dbReference type="ARBA" id="ARBA00023242"/>
    </source>
</evidence>
<dbReference type="InterPro" id="IPR010674">
    <property type="entry name" value="NOG1_Rossman_fold_dom"/>
</dbReference>
<dbReference type="PIRSF" id="PIRSF038919">
    <property type="entry name" value="NOG1"/>
    <property type="match status" value="1"/>
</dbReference>
<dbReference type="SUPFAM" id="SSF52540">
    <property type="entry name" value="P-loop containing nucleoside triphosphate hydrolases"/>
    <property type="match status" value="1"/>
</dbReference>
<dbReference type="CTD" id="23560"/>
<dbReference type="Gene3D" id="3.40.50.300">
    <property type="entry name" value="P-loop containing nucleotide triphosphate hydrolases"/>
    <property type="match status" value="1"/>
</dbReference>
<dbReference type="GeneID" id="108884784"/>
<feature type="region of interest" description="Disordered" evidence="8">
    <location>
        <begin position="455"/>
        <end position="477"/>
    </location>
</feature>
<keyword evidence="3" id="KW-0547">Nucleotide-binding</keyword>
<evidence type="ECO:0000313" key="11">
    <source>
        <dbReference type="RefSeq" id="XP_018534380.1"/>
    </source>
</evidence>
<protein>
    <recommendedName>
        <fullName evidence="7">Nucleolar GTP-binding protein 1</fullName>
    </recommendedName>
</protein>
<dbReference type="GO" id="GO:0005525">
    <property type="term" value="F:GTP binding"/>
    <property type="evidence" value="ECO:0007669"/>
    <property type="project" value="UniProtKB-KW"/>
</dbReference>
<comment type="subcellular location">
    <subcellularLocation>
        <location evidence="1 7">Nucleus</location>
        <location evidence="1 7">Nucleolus</location>
    </subcellularLocation>
</comment>
<comment type="similarity">
    <text evidence="7">Belongs to the TRAFAC class OBG-HflX-like GTPase superfamily. OBG GTPase family. NOG subfamily.</text>
</comment>
<evidence type="ECO:0000256" key="6">
    <source>
        <dbReference type="ARBA" id="ARBA00064995"/>
    </source>
</evidence>
<evidence type="ECO:0000256" key="4">
    <source>
        <dbReference type="ARBA" id="ARBA00023134"/>
    </source>
</evidence>
<sequence length="635" mass="73902">MALYNFKKIMVVPTAKDFIDITLSKTQRKTPTVIHKHYQIHRIRHFYMRKVKFTQQNYHDRLTQILTDFPKLDDIHPFYADLMNVLYDKDHYKLALGQINIAKNLIDNVAKDYVRLMKYGDSLYRCKQLKRAALGRMCTILKRQKSSLEYLEQVRQHLSRLPTIDPNTRTLLLCGYPNVGKSSFINKVTRADVDVQPYAFTTKSLFVGHMDYRYLRWQVVDTPGILDHPLEERNTIEMQAITALAHLRAAVLYVMDISEQCGHTLQEQLELFNSIRPLFANKPLIIVANKCDVKKINELSEENQKIFADLSAQGISVTETSTLTEEGVMQVKTEACDWLLAHRVDTKMKGKKVHDVLNRLHLAMPAKRDDKERPPFIPEGALMRKKAMEVDAPKRKLEKDLEMELGDDYVLDLQKYWDLMNEDERHDKIPEVWEGHNIADYIDPDIMKKLEELENEEELKERAGEYDSDDESEDEEMQEIRVLAKQIREKKQLMVAKSKEKDVHGPRMPRTTTKVERKKLEKEMSDLGLDMNDKDESHYAQQARRSRSVAKKRKREASSAPPTSKTRSQSASRPPRDQSGLRDPKMAKKAKKMMKNSQKGMNRQGKKGESDRHVFDLKPKHLLAGKRKSGTTDRR</sequence>
<dbReference type="Proteomes" id="UP000694890">
    <property type="component" value="Linkage group LG4"/>
</dbReference>
<comment type="function">
    <text evidence="7">Involved in the biogenesis of the 60S ribosomal subunit.</text>
</comment>
<dbReference type="Pfam" id="PF08155">
    <property type="entry name" value="NOGCT"/>
    <property type="match status" value="1"/>
</dbReference>
<feature type="compositionally biased region" description="Polar residues" evidence="8">
    <location>
        <begin position="561"/>
        <end position="572"/>
    </location>
</feature>
<dbReference type="InterPro" id="IPR041623">
    <property type="entry name" value="NOG1_N"/>
</dbReference>
<evidence type="ECO:0000313" key="10">
    <source>
        <dbReference type="Proteomes" id="UP000694890"/>
    </source>
</evidence>
<feature type="compositionally biased region" description="Basic and acidic residues" evidence="8">
    <location>
        <begin position="513"/>
        <end position="538"/>
    </location>
</feature>
<evidence type="ECO:0000256" key="8">
    <source>
        <dbReference type="SAM" id="MobiDB-lite"/>
    </source>
</evidence>